<proteinExistence type="predicted"/>
<gene>
    <name evidence="1" type="ORF">CAZ10_11105</name>
</gene>
<dbReference type="AlphaFoldDB" id="A0A241XSN9"/>
<sequence length="119" mass="13339">MKLEDHYTLAETLEKLRFVLTATRWDDSLVLLGQAISKASEDASYAKGMEGALLRGSILELRELFSVFGDYWAGPRAEFPFYPHSDAVNAINSSLGMIKHDALNPGSLQESIDFCNYYK</sequence>
<organism evidence="1 2">
    <name type="scientific">Pseudomonas aeruginosa</name>
    <dbReference type="NCBI Taxonomy" id="287"/>
    <lineage>
        <taxon>Bacteria</taxon>
        <taxon>Pseudomonadati</taxon>
        <taxon>Pseudomonadota</taxon>
        <taxon>Gammaproteobacteria</taxon>
        <taxon>Pseudomonadales</taxon>
        <taxon>Pseudomonadaceae</taxon>
        <taxon>Pseudomonas</taxon>
    </lineage>
</organism>
<dbReference type="Proteomes" id="UP000194857">
    <property type="component" value="Unassembled WGS sequence"/>
</dbReference>
<dbReference type="EMBL" id="NFFZ01000004">
    <property type="protein sequence ID" value="OTI63434.1"/>
    <property type="molecule type" value="Genomic_DNA"/>
</dbReference>
<accession>A0A241XSN9</accession>
<evidence type="ECO:0000313" key="2">
    <source>
        <dbReference type="Proteomes" id="UP000194857"/>
    </source>
</evidence>
<protein>
    <submittedName>
        <fullName evidence="1">Uncharacterized protein</fullName>
    </submittedName>
</protein>
<comment type="caution">
    <text evidence="1">The sequence shown here is derived from an EMBL/GenBank/DDBJ whole genome shotgun (WGS) entry which is preliminary data.</text>
</comment>
<reference evidence="1 2" key="1">
    <citation type="submission" date="2017-05" db="EMBL/GenBank/DDBJ databases">
        <authorList>
            <person name="Song R."/>
            <person name="Chenine A.L."/>
            <person name="Ruprecht R.M."/>
        </authorList>
    </citation>
    <scope>NUCLEOTIDE SEQUENCE [LARGE SCALE GENOMIC DNA]</scope>
    <source>
        <strain evidence="1 2">S567_C10_BS</strain>
    </source>
</reference>
<evidence type="ECO:0000313" key="1">
    <source>
        <dbReference type="EMBL" id="OTI63434.1"/>
    </source>
</evidence>
<name>A0A241XSN9_PSEAI</name>